<organism evidence="2">
    <name type="scientific">[Clostridium] nexile</name>
    <dbReference type="NCBI Taxonomy" id="29361"/>
    <lineage>
        <taxon>Bacteria</taxon>
        <taxon>Bacillati</taxon>
        <taxon>Bacillota</taxon>
        <taxon>Clostridia</taxon>
        <taxon>Lachnospirales</taxon>
        <taxon>Lachnospiraceae</taxon>
        <taxon>Tyzzerella</taxon>
    </lineage>
</organism>
<dbReference type="InterPro" id="IPR051044">
    <property type="entry name" value="MAG_DAG_Lipase"/>
</dbReference>
<dbReference type="EMBL" id="CACRTG010000015">
    <property type="protein sequence ID" value="VYT14383.1"/>
    <property type="molecule type" value="Genomic_DNA"/>
</dbReference>
<dbReference type="Pfam" id="PF12146">
    <property type="entry name" value="Hydrolase_4"/>
    <property type="match status" value="1"/>
</dbReference>
<dbReference type="InterPro" id="IPR022742">
    <property type="entry name" value="Hydrolase_4"/>
</dbReference>
<accession>A0A6N2UC88</accession>
<reference evidence="2" key="1">
    <citation type="submission" date="2019-11" db="EMBL/GenBank/DDBJ databases">
        <authorList>
            <person name="Feng L."/>
        </authorList>
    </citation>
    <scope>NUCLEOTIDE SEQUENCE</scope>
    <source>
        <strain evidence="2">CnexileLFYP112</strain>
    </source>
</reference>
<dbReference type="PANTHER" id="PTHR11614">
    <property type="entry name" value="PHOSPHOLIPASE-RELATED"/>
    <property type="match status" value="1"/>
</dbReference>
<sequence length="313" mass="35648">MNKRVVKNEFYYPSKDGATQIHAIEWIPDGKVAAVLQMCHGMVEHIDRYDEFARFLAEKGYYVVGHDHLGHGKSVTSKDKLGFFHESKGNTYVIGDIHRLRKITKKKYKDVPYFMLGHSMGSFLLRQYLGLYGDGISGAIVMGTGSKSNLLLTAGKVLCRIIAFGKGWEYRSKLVNNMAFGGFNKKFSQETNGSDWLSRNPVNSQKYAKDPLCSFVFTVNAYYQMFCGILAVNHQEKNGKIPKTLPIFLVAGKDDPVGNFGKSVENIYKNYKSCGIEDVSMKLYENDRHEILNEVDRSLVFDDLLTWMEKRKR</sequence>
<gene>
    <name evidence="2" type="ORF">CNLFYP112_01979</name>
</gene>
<dbReference type="Gene3D" id="3.40.50.1820">
    <property type="entry name" value="alpha/beta hydrolase"/>
    <property type="match status" value="1"/>
</dbReference>
<protein>
    <submittedName>
        <fullName evidence="2">Lysophospholipase L2</fullName>
    </submittedName>
</protein>
<evidence type="ECO:0000259" key="1">
    <source>
        <dbReference type="Pfam" id="PF12146"/>
    </source>
</evidence>
<dbReference type="AlphaFoldDB" id="A0A6N2UC88"/>
<evidence type="ECO:0000313" key="2">
    <source>
        <dbReference type="EMBL" id="VYT14383.1"/>
    </source>
</evidence>
<dbReference type="InterPro" id="IPR029058">
    <property type="entry name" value="AB_hydrolase_fold"/>
</dbReference>
<feature type="domain" description="Serine aminopeptidase S33" evidence="1">
    <location>
        <begin position="31"/>
        <end position="296"/>
    </location>
</feature>
<name>A0A6N2UC88_9FIRM</name>
<proteinExistence type="predicted"/>
<dbReference type="SUPFAM" id="SSF53474">
    <property type="entry name" value="alpha/beta-Hydrolases"/>
    <property type="match status" value="1"/>
</dbReference>